<dbReference type="GO" id="GO:0016730">
    <property type="term" value="F:oxidoreductase activity, acting on iron-sulfur proteins as donors"/>
    <property type="evidence" value="ECO:0007669"/>
    <property type="project" value="InterPro"/>
</dbReference>
<protein>
    <submittedName>
        <fullName evidence="1">Ferredoxin-thioredoxin reductase</fullName>
    </submittedName>
</protein>
<organism evidence="1">
    <name type="scientific">CrAss-like virus sp. ctYsL76</name>
    <dbReference type="NCBI Taxonomy" id="2826826"/>
    <lineage>
        <taxon>Viruses</taxon>
        <taxon>Duplodnaviria</taxon>
        <taxon>Heunggongvirae</taxon>
        <taxon>Uroviricota</taxon>
        <taxon>Caudoviricetes</taxon>
        <taxon>Crassvirales</taxon>
    </lineage>
</organism>
<evidence type="ECO:0000313" key="1">
    <source>
        <dbReference type="EMBL" id="DAE20103.1"/>
    </source>
</evidence>
<reference evidence="1" key="1">
    <citation type="journal article" date="2021" name="Proc. Natl. Acad. Sci. U.S.A.">
        <title>A Catalog of Tens of Thousands of Viruses from Human Metagenomes Reveals Hidden Associations with Chronic Diseases.</title>
        <authorList>
            <person name="Tisza M.J."/>
            <person name="Buck C.B."/>
        </authorList>
    </citation>
    <scope>NUCLEOTIDE SEQUENCE</scope>
    <source>
        <strain evidence="1">CtYsL76</strain>
    </source>
</reference>
<dbReference type="Gene3D" id="3.90.460.10">
    <property type="entry name" value="Ferredoxin thioredoxin reductase catalytic beta subunit"/>
    <property type="match status" value="1"/>
</dbReference>
<dbReference type="InterPro" id="IPR036644">
    <property type="entry name" value="FTR_bsu_sf"/>
</dbReference>
<dbReference type="EMBL" id="BK015689">
    <property type="protein sequence ID" value="DAE20103.1"/>
    <property type="molecule type" value="Genomic_DNA"/>
</dbReference>
<dbReference type="SUPFAM" id="SSF57662">
    <property type="entry name" value="Ferredoxin thioredoxin reductase (FTR), catalytic beta chain"/>
    <property type="match status" value="1"/>
</dbReference>
<sequence length="68" mass="7904">MEYFVKEGWQLNPNEKIVNGITKLLERSEGICPCVHPEDDGDLHCPCDSYRLRDKCCCNLYIKLNNDN</sequence>
<proteinExistence type="predicted"/>
<accession>A0A8S5QLG3</accession>
<name>A0A8S5QLG3_9CAUD</name>